<dbReference type="SUPFAM" id="SSF52540">
    <property type="entry name" value="P-loop containing nucleoside triphosphate hydrolases"/>
    <property type="match status" value="2"/>
</dbReference>
<organism evidence="5 6">
    <name type="scientific">Heterodera schachtii</name>
    <name type="common">Sugarbeet cyst nematode worm</name>
    <name type="synonym">Tylenchus schachtii</name>
    <dbReference type="NCBI Taxonomy" id="97005"/>
    <lineage>
        <taxon>Eukaryota</taxon>
        <taxon>Metazoa</taxon>
        <taxon>Ecdysozoa</taxon>
        <taxon>Nematoda</taxon>
        <taxon>Chromadorea</taxon>
        <taxon>Rhabditida</taxon>
        <taxon>Tylenchina</taxon>
        <taxon>Tylenchomorpha</taxon>
        <taxon>Tylenchoidea</taxon>
        <taxon>Heteroderidae</taxon>
        <taxon>Heteroderinae</taxon>
        <taxon>Heterodera</taxon>
    </lineage>
</organism>
<gene>
    <name evidence="5" type="ORF">niasHS_017079</name>
</gene>
<comment type="caution">
    <text evidence="5">The sequence shown here is derived from an EMBL/GenBank/DDBJ whole genome shotgun (WGS) entry which is preliminary data.</text>
</comment>
<evidence type="ECO:0000256" key="1">
    <source>
        <dbReference type="ARBA" id="ARBA00022927"/>
    </source>
</evidence>
<evidence type="ECO:0008006" key="7">
    <source>
        <dbReference type="Google" id="ProtNLM"/>
    </source>
</evidence>
<dbReference type="SMART" id="SM00957">
    <property type="entry name" value="SecA_DEAD"/>
    <property type="match status" value="1"/>
</dbReference>
<evidence type="ECO:0000259" key="3">
    <source>
        <dbReference type="PROSITE" id="PS51192"/>
    </source>
</evidence>
<dbReference type="EMBL" id="JBICCN010000366">
    <property type="protein sequence ID" value="KAL3073512.1"/>
    <property type="molecule type" value="Genomic_DNA"/>
</dbReference>
<feature type="domain" description="Helicase ATP-binding" evidence="3">
    <location>
        <begin position="140"/>
        <end position="281"/>
    </location>
</feature>
<protein>
    <recommendedName>
        <fullName evidence="7">Protein translocase subunit SecA</fullName>
    </recommendedName>
</protein>
<keyword evidence="2" id="KW-0811">Translocation</keyword>
<evidence type="ECO:0000313" key="6">
    <source>
        <dbReference type="Proteomes" id="UP001620645"/>
    </source>
</evidence>
<dbReference type="Gene3D" id="3.40.50.300">
    <property type="entry name" value="P-loop containing nucleotide triphosphate hydrolases"/>
    <property type="match status" value="2"/>
</dbReference>
<dbReference type="PROSITE" id="PS51192">
    <property type="entry name" value="HELICASE_ATP_BIND_1"/>
    <property type="match status" value="1"/>
</dbReference>
<evidence type="ECO:0000256" key="2">
    <source>
        <dbReference type="ARBA" id="ARBA00023010"/>
    </source>
</evidence>
<dbReference type="InterPro" id="IPR027417">
    <property type="entry name" value="P-loop_NTPase"/>
</dbReference>
<dbReference type="Gene3D" id="3.90.1440.10">
    <property type="entry name" value="SecA, preprotein cross-linking domain"/>
    <property type="match status" value="1"/>
</dbReference>
<dbReference type="PROSITE" id="PS51196">
    <property type="entry name" value="SECA_MOTOR_DEAD"/>
    <property type="match status" value="1"/>
</dbReference>
<sequence length="1707" mass="193759">MGNIALQIAEAAKEAVELTFSYLKKQTDELLRELQALNDDGIDTDWLGQRLTEIRRYRMANGIYAWTREDIKKFLETKRQKSRVKHKDEETAESELVELIAVACRACEISLGFSPRSIQIFSILLMFRSSCGANANANANSNALRRLGCLLQIATGEGKTITVAMFAAVKALLDNVKVDVVTCSEGLARRDAQLLAEFYGIFGLSVDDCTDKGSLDKAKCYGADILYGDIGSFQGDILRHEFKAYKKVRGSPARPYESVVIDEADSMLLDQVIEGHLLMLSFSIPGMEYLESLQCLLWFCYTIYEPTPHPTDSRKLLLTVNGECVECDATEFEEQLQKTAELLISGETLKLEGNLTIEIQIPRHLRKFVRQQLPIWSRSLKSAIRMREGREYCVNEGKVVPIDFQNTGVWQRNMHWSHGLHQFVQIKHGLSMRAETLITCLITNAGFTKKYREVYGLSGTLGNSREQTFLRDTYNTDIVLVPTFAKSKLQQLDPIYADDRTDWIDKIRENVFDVVVRQKRAALIICETLENMTEISGSIVMPELKVHKYADDRDKFPESIKPLDLIYTTNIGGRGTDYNASPELEQNGGMHVILTFMTNNERVQRQAYGRTARKGQEGTAQLIVFNSCTIDVRNRFADQVMTNGEQKLLPLITLKEELFSKFAKFYGQIREESKEDERLLSQVEEHWGFWMYEKFDLRSANDEEENSSRPLPSSVVLHREFDLFIQQLRGKISAKDLSIYENPSYLVLKAFDLLCKDEDHMAQKHLEKAIELAGGDTSAFATAAHYFMALALIEQGNYQLQKKDKTISQCRKYQNDALEYYRKAIACADKLREWVSVPLIIKQTEEGTDQLRQINNKIQLLDQLQAKCQECITYIGNCPANRICKWSRWVDPDPDQKKPEMDELREFGIRSFYELGYAKAPKKWGSIIGMGLLGLFQIGIGLACVCYGQFGAAAALIQNGASDIFKAAKAAFGDTVISWAQWGVEKIVSYSITFLKWAGTKIVEKLHLRKFTDAIGLTSKQAALIPQKSEFIKETFFNSISQEFQQIIVEQTNLRIDLPAFQLVKGLMFSSFNAAPIPFKMNLQKATCLFGIHFVRQASDQLIREWVNKKFKNTNDFGSLLGKCAVEGLLRECNNQIFGSLSCKLDENMNEQLMKQMTTEIGGETIRLSESQVKQVKEMLSGDHRWEKGNESEAFQKMKRELGWDAKYDPILSKIAQRTVGMTSLVEKNMDDHAAHCAEALLSELSNRQDWVRMNPSEAQYATVDREIKNWQRKANASIDPHFVPPVIKRELLALISEGESSSTSASHSLPNFGTVIGCFCAIDDNLQGELAPVLNHLYQVDSVDRMPIGQLLKFQEEFMGPKAFAQRSDQVQNQLNEMVQKGVITAQLMNRLWRPGSGFASSAVGAFKFSCERLQMLMAKGLLGRNGQNVLFEQKIQEFLAYQLMCNNGLDNFLANSLTNSSKRKFGIELCKLWASLGVPPGTERTRGELLTTSSSYYTDNVWAKITWDRLGAALDGVHMELRPPPVPAEEKADKELFNPTRWGQFKASNRCRKCPASSLRAIAFSRVECDLVERPLKRTVNSLRVAAPITLAFIPNRVCQVASQAVRRGVEGLSWQDATHEAIEVLCKCDQCAREIPFTYEIMEEGQTSNRCGRYTKVYRKERIPGIRVTSFEDIERIFNDMPKSYNLWVNNCKMWSTEMIKRLQ</sequence>
<dbReference type="Proteomes" id="UP001620645">
    <property type="component" value="Unassembled WGS sequence"/>
</dbReference>
<dbReference type="SUPFAM" id="SSF81767">
    <property type="entry name" value="Pre-protein crosslinking domain of SecA"/>
    <property type="match status" value="1"/>
</dbReference>
<reference evidence="5 6" key="1">
    <citation type="submission" date="2024-10" db="EMBL/GenBank/DDBJ databases">
        <authorList>
            <person name="Kim D."/>
        </authorList>
    </citation>
    <scope>NUCLEOTIDE SEQUENCE [LARGE SCALE GENOMIC DNA]</scope>
    <source>
        <strain evidence="5">Taebaek</strain>
    </source>
</reference>
<proteinExistence type="predicted"/>
<dbReference type="InterPro" id="IPR014018">
    <property type="entry name" value="SecA_motor_DEAD"/>
</dbReference>
<feature type="domain" description="SecA family profile" evidence="4">
    <location>
        <begin position="1"/>
        <end position="652"/>
    </location>
</feature>
<evidence type="ECO:0000259" key="4">
    <source>
        <dbReference type="PROSITE" id="PS51196"/>
    </source>
</evidence>
<dbReference type="GO" id="GO:0015031">
    <property type="term" value="P:protein transport"/>
    <property type="evidence" value="ECO:0007669"/>
    <property type="project" value="UniProtKB-KW"/>
</dbReference>
<dbReference type="InterPro" id="IPR000185">
    <property type="entry name" value="SecA"/>
</dbReference>
<dbReference type="InterPro" id="IPR036670">
    <property type="entry name" value="SecA_X-link_sf"/>
</dbReference>
<dbReference type="PANTHER" id="PTHR30612:SF0">
    <property type="entry name" value="CHLOROPLAST PROTEIN-TRANSPORTING ATPASE"/>
    <property type="match status" value="1"/>
</dbReference>
<dbReference type="PRINTS" id="PR00906">
    <property type="entry name" value="SECA"/>
</dbReference>
<accession>A0ABD2I3A6</accession>
<dbReference type="PANTHER" id="PTHR30612">
    <property type="entry name" value="SECA INNER MEMBRANE COMPONENT OF SEC PROTEIN SECRETION SYSTEM"/>
    <property type="match status" value="1"/>
</dbReference>
<dbReference type="InterPro" id="IPR011115">
    <property type="entry name" value="SecA_DEAD"/>
</dbReference>
<evidence type="ECO:0000313" key="5">
    <source>
        <dbReference type="EMBL" id="KAL3073512.1"/>
    </source>
</evidence>
<keyword evidence="6" id="KW-1185">Reference proteome</keyword>
<name>A0ABD2I3A6_HETSC</name>
<dbReference type="InterPro" id="IPR014001">
    <property type="entry name" value="Helicase_ATP-bd"/>
</dbReference>
<keyword evidence="1" id="KW-0813">Transport</keyword>
<dbReference type="Pfam" id="PF07517">
    <property type="entry name" value="SecA_DEAD"/>
    <property type="match status" value="1"/>
</dbReference>
<keyword evidence="1" id="KW-0653">Protein transport</keyword>